<keyword evidence="4 7" id="KW-0812">Transmembrane</keyword>
<evidence type="ECO:0000256" key="1">
    <source>
        <dbReference type="ARBA" id="ARBA00004651"/>
    </source>
</evidence>
<dbReference type="GO" id="GO:0005886">
    <property type="term" value="C:plasma membrane"/>
    <property type="evidence" value="ECO:0007669"/>
    <property type="project" value="UniProtKB-SubCell"/>
</dbReference>
<accession>A0A1H2FY56</accession>
<feature type="transmembrane region" description="Helical" evidence="7">
    <location>
        <begin position="31"/>
        <end position="49"/>
    </location>
</feature>
<comment type="subcellular location">
    <subcellularLocation>
        <location evidence="1">Cell membrane</location>
        <topology evidence="1">Multi-pass membrane protein</topology>
    </subcellularLocation>
</comment>
<comment type="similarity">
    <text evidence="2">Belongs to the UPF0410 family.</text>
</comment>
<keyword evidence="3" id="KW-1003">Cell membrane</keyword>
<organism evidence="8 9">
    <name type="scientific">Jiangella alkaliphila</name>
    <dbReference type="NCBI Taxonomy" id="419479"/>
    <lineage>
        <taxon>Bacteria</taxon>
        <taxon>Bacillati</taxon>
        <taxon>Actinomycetota</taxon>
        <taxon>Actinomycetes</taxon>
        <taxon>Jiangellales</taxon>
        <taxon>Jiangellaceae</taxon>
        <taxon>Jiangella</taxon>
    </lineage>
</organism>
<protein>
    <recommendedName>
        <fullName evidence="10">Transglycosylase associated protein</fullName>
    </recommendedName>
</protein>
<gene>
    <name evidence="8" type="ORF">SAMN04488563_0185</name>
</gene>
<name>A0A1H2FY56_9ACTN</name>
<dbReference type="PANTHER" id="PTHR33884">
    <property type="entry name" value="UPF0410 PROTEIN YMGE"/>
    <property type="match status" value="1"/>
</dbReference>
<keyword evidence="9" id="KW-1185">Reference proteome</keyword>
<dbReference type="OrthoDB" id="3483802at2"/>
<evidence type="ECO:0000256" key="2">
    <source>
        <dbReference type="ARBA" id="ARBA00011006"/>
    </source>
</evidence>
<dbReference type="AlphaFoldDB" id="A0A1H2FY56"/>
<dbReference type="PANTHER" id="PTHR33884:SF3">
    <property type="entry name" value="UPF0410 PROTEIN YMGE"/>
    <property type="match status" value="1"/>
</dbReference>
<keyword evidence="6 7" id="KW-0472">Membrane</keyword>
<dbReference type="EMBL" id="LT629791">
    <property type="protein sequence ID" value="SDU12275.1"/>
    <property type="molecule type" value="Genomic_DNA"/>
</dbReference>
<evidence type="ECO:0008006" key="10">
    <source>
        <dbReference type="Google" id="ProtNLM"/>
    </source>
</evidence>
<proteinExistence type="inferred from homology"/>
<dbReference type="RefSeq" id="WP_046768336.1">
    <property type="nucleotide sequence ID" value="NZ_KQ061225.1"/>
</dbReference>
<evidence type="ECO:0000256" key="5">
    <source>
        <dbReference type="ARBA" id="ARBA00022989"/>
    </source>
</evidence>
<dbReference type="InterPro" id="IPR007341">
    <property type="entry name" value="Transgly_assoc"/>
</dbReference>
<keyword evidence="5 7" id="KW-1133">Transmembrane helix</keyword>
<reference evidence="9" key="1">
    <citation type="submission" date="2016-10" db="EMBL/GenBank/DDBJ databases">
        <authorList>
            <person name="Varghese N."/>
            <person name="Submissions S."/>
        </authorList>
    </citation>
    <scope>NUCLEOTIDE SEQUENCE [LARGE SCALE GENOMIC DNA]</scope>
    <source>
        <strain evidence="9">DSM 45079</strain>
    </source>
</reference>
<dbReference type="STRING" id="419479.SAMN04488563_0185"/>
<feature type="transmembrane region" description="Helical" evidence="7">
    <location>
        <begin position="61"/>
        <end position="79"/>
    </location>
</feature>
<feature type="transmembrane region" description="Helical" evidence="7">
    <location>
        <begin position="6"/>
        <end position="24"/>
    </location>
</feature>
<evidence type="ECO:0000256" key="4">
    <source>
        <dbReference type="ARBA" id="ARBA00022692"/>
    </source>
</evidence>
<evidence type="ECO:0000313" key="8">
    <source>
        <dbReference type="EMBL" id="SDU12275.1"/>
    </source>
</evidence>
<sequence>MDVTGIISAIVIGAIIGALGRLVIPGKQSIPIWLTVVIGIVAALIGTAIVGPLRDTDGVDWIEIIVQVGLAAVGVLLATSMRTKRGT</sequence>
<evidence type="ECO:0000313" key="9">
    <source>
        <dbReference type="Proteomes" id="UP000182977"/>
    </source>
</evidence>
<evidence type="ECO:0000256" key="7">
    <source>
        <dbReference type="SAM" id="Phobius"/>
    </source>
</evidence>
<evidence type="ECO:0000256" key="3">
    <source>
        <dbReference type="ARBA" id="ARBA00022475"/>
    </source>
</evidence>
<evidence type="ECO:0000256" key="6">
    <source>
        <dbReference type="ARBA" id="ARBA00023136"/>
    </source>
</evidence>
<dbReference type="Proteomes" id="UP000182977">
    <property type="component" value="Chromosome I"/>
</dbReference>